<dbReference type="GO" id="GO:0051213">
    <property type="term" value="F:dioxygenase activity"/>
    <property type="evidence" value="ECO:0007669"/>
    <property type="project" value="UniProtKB-KW"/>
</dbReference>
<dbReference type="EMBL" id="FNWL01000006">
    <property type="protein sequence ID" value="SEH18100.1"/>
    <property type="molecule type" value="Genomic_DNA"/>
</dbReference>
<feature type="domain" description="Rieske" evidence="5">
    <location>
        <begin position="6"/>
        <end position="116"/>
    </location>
</feature>
<dbReference type="GO" id="GO:0046872">
    <property type="term" value="F:metal ion binding"/>
    <property type="evidence" value="ECO:0007669"/>
    <property type="project" value="UniProtKB-KW"/>
</dbReference>
<keyword evidence="1" id="KW-0001">2Fe-2S</keyword>
<dbReference type="Gene3D" id="2.102.10.10">
    <property type="entry name" value="Rieske [2Fe-2S] iron-sulphur domain"/>
    <property type="match status" value="1"/>
</dbReference>
<dbReference type="InterPro" id="IPR036922">
    <property type="entry name" value="Rieske_2Fe-2S_sf"/>
</dbReference>
<reference evidence="7" key="1">
    <citation type="submission" date="2016-10" db="EMBL/GenBank/DDBJ databases">
        <authorList>
            <person name="Varghese N."/>
            <person name="Submissions S."/>
        </authorList>
    </citation>
    <scope>NUCLEOTIDE SEQUENCE [LARGE SCALE GENOMIC DNA]</scope>
    <source>
        <strain evidence="7">CGMCC 1.8981</strain>
    </source>
</reference>
<evidence type="ECO:0000313" key="7">
    <source>
        <dbReference type="Proteomes" id="UP000199112"/>
    </source>
</evidence>
<keyword evidence="2" id="KW-0479">Metal-binding</keyword>
<dbReference type="Proteomes" id="UP000199112">
    <property type="component" value="Unassembled WGS sequence"/>
</dbReference>
<dbReference type="Pfam" id="PF00355">
    <property type="entry name" value="Rieske"/>
    <property type="match status" value="1"/>
</dbReference>
<keyword evidence="3" id="KW-0408">Iron</keyword>
<keyword evidence="6" id="KW-0223">Dioxygenase</keyword>
<dbReference type="PANTHER" id="PTHR21496">
    <property type="entry name" value="FERREDOXIN-RELATED"/>
    <property type="match status" value="1"/>
</dbReference>
<dbReference type="OrthoDB" id="6837at2157"/>
<dbReference type="PANTHER" id="PTHR21496:SF23">
    <property type="entry name" value="3-PHENYLPROPIONATE_CINNAMIC ACID DIOXYGENASE FERREDOXIN SUBUNIT"/>
    <property type="match status" value="1"/>
</dbReference>
<organism evidence="6 7">
    <name type="scientific">Natronorubrum sediminis</name>
    <dbReference type="NCBI Taxonomy" id="640943"/>
    <lineage>
        <taxon>Archaea</taxon>
        <taxon>Methanobacteriati</taxon>
        <taxon>Methanobacteriota</taxon>
        <taxon>Stenosarchaea group</taxon>
        <taxon>Halobacteria</taxon>
        <taxon>Halobacteriales</taxon>
        <taxon>Natrialbaceae</taxon>
        <taxon>Natronorubrum</taxon>
    </lineage>
</organism>
<gene>
    <name evidence="6" type="ORF">SAMN04487967_3626</name>
</gene>
<dbReference type="GO" id="GO:0051537">
    <property type="term" value="F:2 iron, 2 sulfur cluster binding"/>
    <property type="evidence" value="ECO:0007669"/>
    <property type="project" value="UniProtKB-KW"/>
</dbReference>
<dbReference type="SUPFAM" id="SSF50022">
    <property type="entry name" value="ISP domain"/>
    <property type="match status" value="1"/>
</dbReference>
<proteinExistence type="predicted"/>
<dbReference type="AlphaFoldDB" id="A0A1H6G665"/>
<dbReference type="InterPro" id="IPR017941">
    <property type="entry name" value="Rieske_2Fe-2S"/>
</dbReference>
<dbReference type="PROSITE" id="PS51296">
    <property type="entry name" value="RIESKE"/>
    <property type="match status" value="1"/>
</dbReference>
<name>A0A1H6G665_9EURY</name>
<protein>
    <submittedName>
        <fullName evidence="6">Ferredoxin subunit of nitrite reductase or a ring-hydroxylating dioxygenase</fullName>
    </submittedName>
</protein>
<evidence type="ECO:0000256" key="2">
    <source>
        <dbReference type="ARBA" id="ARBA00022723"/>
    </source>
</evidence>
<keyword evidence="7" id="KW-1185">Reference proteome</keyword>
<keyword evidence="4" id="KW-0411">Iron-sulfur</keyword>
<dbReference type="RefSeq" id="WP_090508358.1">
    <property type="nucleotide sequence ID" value="NZ_FNWL01000006.1"/>
</dbReference>
<evidence type="ECO:0000256" key="4">
    <source>
        <dbReference type="ARBA" id="ARBA00023014"/>
    </source>
</evidence>
<evidence type="ECO:0000256" key="1">
    <source>
        <dbReference type="ARBA" id="ARBA00022714"/>
    </source>
</evidence>
<sequence>MCGRHKVTDESTIAEPGERVLTEVKGVEIAVFNVDGEYYALANFCPHQSGPLCEGPTQGRVTVDDDLEWGYDDEERHVVCPWHGWIFDVTTGTNIDAEQYAVPTYDVEVDDGVVFIVT</sequence>
<evidence type="ECO:0000259" key="5">
    <source>
        <dbReference type="PROSITE" id="PS51296"/>
    </source>
</evidence>
<keyword evidence="6" id="KW-0560">Oxidoreductase</keyword>
<accession>A0A1H6G665</accession>
<evidence type="ECO:0000256" key="3">
    <source>
        <dbReference type="ARBA" id="ARBA00023004"/>
    </source>
</evidence>
<evidence type="ECO:0000313" key="6">
    <source>
        <dbReference type="EMBL" id="SEH18100.1"/>
    </source>
</evidence>